<gene>
    <name evidence="9" type="primary">PNC1</name>
    <name evidence="9" type="ORF">FE257_001890</name>
</gene>
<dbReference type="GO" id="GO:0046872">
    <property type="term" value="F:metal ion binding"/>
    <property type="evidence" value="ECO:0007669"/>
    <property type="project" value="UniProtKB-KW"/>
</dbReference>
<organism evidence="9 10">
    <name type="scientific">Aspergillus nanangensis</name>
    <dbReference type="NCBI Taxonomy" id="2582783"/>
    <lineage>
        <taxon>Eukaryota</taxon>
        <taxon>Fungi</taxon>
        <taxon>Dikarya</taxon>
        <taxon>Ascomycota</taxon>
        <taxon>Pezizomycotina</taxon>
        <taxon>Eurotiomycetes</taxon>
        <taxon>Eurotiomycetidae</taxon>
        <taxon>Eurotiales</taxon>
        <taxon>Aspergillaceae</taxon>
        <taxon>Aspergillus</taxon>
        <taxon>Aspergillus subgen. Circumdati</taxon>
    </lineage>
</organism>
<evidence type="ECO:0000256" key="3">
    <source>
        <dbReference type="ARBA" id="ARBA00022723"/>
    </source>
</evidence>
<evidence type="ECO:0000256" key="7">
    <source>
        <dbReference type="ARBA" id="ARBA00043224"/>
    </source>
</evidence>
<dbReference type="GO" id="GO:0008936">
    <property type="term" value="F:nicotinamidase activity"/>
    <property type="evidence" value="ECO:0007669"/>
    <property type="project" value="UniProtKB-EC"/>
</dbReference>
<dbReference type="InterPro" id="IPR052347">
    <property type="entry name" value="Isochorismatase_Nicotinamidase"/>
</dbReference>
<comment type="similarity">
    <text evidence="1">Belongs to the isochorismatase family.</text>
</comment>
<dbReference type="InterPro" id="IPR000868">
    <property type="entry name" value="Isochorismatase-like_dom"/>
</dbReference>
<comment type="caution">
    <text evidence="9">The sequence shown here is derived from an EMBL/GenBank/DDBJ whole genome shotgun (WGS) entry which is preliminary data.</text>
</comment>
<proteinExistence type="inferred from homology"/>
<dbReference type="Pfam" id="PF00857">
    <property type="entry name" value="Isochorismatase"/>
    <property type="match status" value="1"/>
</dbReference>
<evidence type="ECO:0000259" key="8">
    <source>
        <dbReference type="Pfam" id="PF00857"/>
    </source>
</evidence>
<dbReference type="InterPro" id="IPR036380">
    <property type="entry name" value="Isochorismatase-like_sf"/>
</dbReference>
<dbReference type="PANTHER" id="PTHR11080">
    <property type="entry name" value="PYRAZINAMIDASE/NICOTINAMIDASE"/>
    <property type="match status" value="1"/>
</dbReference>
<dbReference type="SUPFAM" id="SSF52499">
    <property type="entry name" value="Isochorismatase-like hydrolases"/>
    <property type="match status" value="1"/>
</dbReference>
<reference evidence="9" key="1">
    <citation type="journal article" date="2019" name="Beilstein J. Org. Chem.">
        <title>Nanangenines: drimane sesquiterpenoids as the dominant metabolite cohort of a novel Australian fungus, Aspergillus nanangensis.</title>
        <authorList>
            <person name="Lacey H.J."/>
            <person name="Gilchrist C.L.M."/>
            <person name="Crombie A."/>
            <person name="Kalaitzis J.A."/>
            <person name="Vuong D."/>
            <person name="Rutledge P.J."/>
            <person name="Turner P."/>
            <person name="Pitt J.I."/>
            <person name="Lacey E."/>
            <person name="Chooi Y.H."/>
            <person name="Piggott A.M."/>
        </authorList>
    </citation>
    <scope>NUCLEOTIDE SEQUENCE</scope>
    <source>
        <strain evidence="9">MST-FP2251</strain>
    </source>
</reference>
<dbReference type="Proteomes" id="UP001194746">
    <property type="component" value="Unassembled WGS sequence"/>
</dbReference>
<evidence type="ECO:0000313" key="9">
    <source>
        <dbReference type="EMBL" id="KAF9884312.1"/>
    </source>
</evidence>
<reference evidence="9" key="2">
    <citation type="submission" date="2020-02" db="EMBL/GenBank/DDBJ databases">
        <authorList>
            <person name="Gilchrist C.L.M."/>
            <person name="Chooi Y.-H."/>
        </authorList>
    </citation>
    <scope>NUCLEOTIDE SEQUENCE</scope>
    <source>
        <strain evidence="9">MST-FP2251</strain>
    </source>
</reference>
<dbReference type="EMBL" id="VCAU01000126">
    <property type="protein sequence ID" value="KAF9884312.1"/>
    <property type="molecule type" value="Genomic_DNA"/>
</dbReference>
<evidence type="ECO:0000313" key="10">
    <source>
        <dbReference type="Proteomes" id="UP001194746"/>
    </source>
</evidence>
<protein>
    <recommendedName>
        <fullName evidence="6">nicotinamidase</fullName>
        <ecNumber evidence="6">3.5.1.19</ecNumber>
    </recommendedName>
    <alternativeName>
        <fullName evidence="7">Nicotinamide deamidase</fullName>
    </alternativeName>
</protein>
<evidence type="ECO:0000256" key="4">
    <source>
        <dbReference type="ARBA" id="ARBA00022801"/>
    </source>
</evidence>
<accession>A0AAD4CEM3</accession>
<sequence>MRPALIVVDMQEDFCPPNGSLAVQGARALAPTINKLLANPSFVVRVATRDYHPSDHISFASNHPPPNNRPFESYVELMNPAPNKQNETKSQRLWPAHCVHGTPGVEMIPEIDSSKIDLYVKKGMNSQVEMYSAFCDVFGNPDSTGGEESVDLDLRSFLTDKKVTDVFVVGVAGDYCVKQTVIDAVRAGFKGYFVEDATRCTDPGEACWAETKKELIAAGVSIVRSDGPEIATLVGS</sequence>
<dbReference type="PANTHER" id="PTHR11080:SF2">
    <property type="entry name" value="LD05707P"/>
    <property type="match status" value="1"/>
</dbReference>
<keyword evidence="2" id="KW-0662">Pyridine nucleotide biosynthesis</keyword>
<comment type="pathway">
    <text evidence="5">Cofactor biosynthesis; nicotinate biosynthesis; nicotinate from nicotinamide: step 1/1.</text>
</comment>
<dbReference type="CDD" id="cd01011">
    <property type="entry name" value="nicotinamidase"/>
    <property type="match status" value="1"/>
</dbReference>
<keyword evidence="3" id="KW-0479">Metal-binding</keyword>
<keyword evidence="4" id="KW-0378">Hydrolase</keyword>
<keyword evidence="10" id="KW-1185">Reference proteome</keyword>
<dbReference type="EC" id="3.5.1.19" evidence="6"/>
<dbReference type="AlphaFoldDB" id="A0AAD4CEM3"/>
<evidence type="ECO:0000256" key="2">
    <source>
        <dbReference type="ARBA" id="ARBA00022642"/>
    </source>
</evidence>
<evidence type="ECO:0000256" key="5">
    <source>
        <dbReference type="ARBA" id="ARBA00037900"/>
    </source>
</evidence>
<feature type="domain" description="Isochorismatase-like" evidence="8">
    <location>
        <begin position="4"/>
        <end position="209"/>
    </location>
</feature>
<dbReference type="Gene3D" id="3.40.50.850">
    <property type="entry name" value="Isochorismatase-like"/>
    <property type="match status" value="1"/>
</dbReference>
<evidence type="ECO:0000256" key="6">
    <source>
        <dbReference type="ARBA" id="ARBA00039017"/>
    </source>
</evidence>
<dbReference type="GO" id="GO:0019363">
    <property type="term" value="P:pyridine nucleotide biosynthetic process"/>
    <property type="evidence" value="ECO:0007669"/>
    <property type="project" value="UniProtKB-KW"/>
</dbReference>
<evidence type="ECO:0000256" key="1">
    <source>
        <dbReference type="ARBA" id="ARBA00006336"/>
    </source>
</evidence>
<name>A0AAD4CEM3_ASPNN</name>